<dbReference type="EMBL" id="BPLR01012736">
    <property type="protein sequence ID" value="GIY56186.1"/>
    <property type="molecule type" value="Genomic_DNA"/>
</dbReference>
<keyword evidence="2" id="KW-1185">Reference proteome</keyword>
<name>A0AAV4UEI2_CAEEX</name>
<evidence type="ECO:0000313" key="1">
    <source>
        <dbReference type="EMBL" id="GIY56186.1"/>
    </source>
</evidence>
<gene>
    <name evidence="1" type="ORF">CEXT_391771</name>
</gene>
<comment type="caution">
    <text evidence="1">The sequence shown here is derived from an EMBL/GenBank/DDBJ whole genome shotgun (WGS) entry which is preliminary data.</text>
</comment>
<accession>A0AAV4UEI2</accession>
<evidence type="ECO:0000313" key="2">
    <source>
        <dbReference type="Proteomes" id="UP001054945"/>
    </source>
</evidence>
<protein>
    <submittedName>
        <fullName evidence="1">Uncharacterized protein</fullName>
    </submittedName>
</protein>
<proteinExistence type="predicted"/>
<sequence>MNILFTLNDDQFGENPYFHLFIPQKLLLHKPYNTKKYWQKCICFNEHQHSPLFLDAGVTWRFPALCFGKSSRVNNLHLASSLGFLTGKQPLSSAQCTLFQLTEAQSTMFLLRSCFSMEKKSLFGMEFIFYPFVIALKNIVASHQQSQCLLGVANVVLYKIFRNALLGYNYNMVLHYNMVKRGLVGLMGETA</sequence>
<dbReference type="AlphaFoldDB" id="A0AAV4UEI2"/>
<reference evidence="1 2" key="1">
    <citation type="submission" date="2021-06" db="EMBL/GenBank/DDBJ databases">
        <title>Caerostris extrusa draft genome.</title>
        <authorList>
            <person name="Kono N."/>
            <person name="Arakawa K."/>
        </authorList>
    </citation>
    <scope>NUCLEOTIDE SEQUENCE [LARGE SCALE GENOMIC DNA]</scope>
</reference>
<dbReference type="Proteomes" id="UP001054945">
    <property type="component" value="Unassembled WGS sequence"/>
</dbReference>
<organism evidence="1 2">
    <name type="scientific">Caerostris extrusa</name>
    <name type="common">Bark spider</name>
    <name type="synonym">Caerostris bankana</name>
    <dbReference type="NCBI Taxonomy" id="172846"/>
    <lineage>
        <taxon>Eukaryota</taxon>
        <taxon>Metazoa</taxon>
        <taxon>Ecdysozoa</taxon>
        <taxon>Arthropoda</taxon>
        <taxon>Chelicerata</taxon>
        <taxon>Arachnida</taxon>
        <taxon>Araneae</taxon>
        <taxon>Araneomorphae</taxon>
        <taxon>Entelegynae</taxon>
        <taxon>Araneoidea</taxon>
        <taxon>Araneidae</taxon>
        <taxon>Caerostris</taxon>
    </lineage>
</organism>